<keyword evidence="2" id="KW-1185">Reference proteome</keyword>
<sequence>MSLLETGDGVGDQLVAGGVEVEQGVADGGFEVVGVEAVDIAAGFVAVAGAAPAGVVAVGLGTAGGSGADVPASALRATDQPGEGVGGRIGGALTDVGGAPAEDVLSAVELDRTDDRLVGVRDDDVAPGLFAEVDPVGQGYLDGVL</sequence>
<dbReference type="Proteomes" id="UP001523216">
    <property type="component" value="Unassembled WGS sequence"/>
</dbReference>
<evidence type="ECO:0000313" key="2">
    <source>
        <dbReference type="Proteomes" id="UP001523216"/>
    </source>
</evidence>
<proteinExistence type="predicted"/>
<dbReference type="EMBL" id="JAMQOL010000015">
    <property type="protein sequence ID" value="MCM4078221.1"/>
    <property type="molecule type" value="Genomic_DNA"/>
</dbReference>
<comment type="caution">
    <text evidence="1">The sequence shown here is derived from an EMBL/GenBank/DDBJ whole genome shotgun (WGS) entry which is preliminary data.</text>
</comment>
<gene>
    <name evidence="1" type="ORF">LXN57_11660</name>
</gene>
<accession>A0ABT0XWQ7</accession>
<name>A0ABT0XWQ7_9ACTN</name>
<evidence type="ECO:0000313" key="1">
    <source>
        <dbReference type="EMBL" id="MCM4078221.1"/>
    </source>
</evidence>
<organism evidence="1 2">
    <name type="scientific">Paractinoplanes hotanensis</name>
    <dbReference type="NCBI Taxonomy" id="2906497"/>
    <lineage>
        <taxon>Bacteria</taxon>
        <taxon>Bacillati</taxon>
        <taxon>Actinomycetota</taxon>
        <taxon>Actinomycetes</taxon>
        <taxon>Micromonosporales</taxon>
        <taxon>Micromonosporaceae</taxon>
        <taxon>Paractinoplanes</taxon>
    </lineage>
</organism>
<reference evidence="1 2" key="1">
    <citation type="submission" date="2022-06" db="EMBL/GenBank/DDBJ databases">
        <title>Actinoplanes abujensis sp. nov., isolated from Nigerian arid soil.</title>
        <authorList>
            <person name="Ding P."/>
        </authorList>
    </citation>
    <scope>NUCLEOTIDE SEQUENCE [LARGE SCALE GENOMIC DNA]</scope>
    <source>
        <strain evidence="2">TRM88002</strain>
    </source>
</reference>
<protein>
    <submittedName>
        <fullName evidence="1">Uncharacterized protein</fullName>
    </submittedName>
</protein>